<gene>
    <name evidence="2" type="ORF">Syun_004904</name>
</gene>
<evidence type="ECO:0000256" key="1">
    <source>
        <dbReference type="SAM" id="SignalP"/>
    </source>
</evidence>
<dbReference type="Proteomes" id="UP001420932">
    <property type="component" value="Unassembled WGS sequence"/>
</dbReference>
<dbReference type="AlphaFoldDB" id="A0AAP0Q192"/>
<feature type="signal peptide" evidence="1">
    <location>
        <begin position="1"/>
        <end position="22"/>
    </location>
</feature>
<evidence type="ECO:0000313" key="2">
    <source>
        <dbReference type="EMBL" id="KAK9164002.1"/>
    </source>
</evidence>
<comment type="caution">
    <text evidence="2">The sequence shown here is derived from an EMBL/GenBank/DDBJ whole genome shotgun (WGS) entry which is preliminary data.</text>
</comment>
<protein>
    <recommendedName>
        <fullName evidence="4">Secreted protein</fullName>
    </recommendedName>
</protein>
<evidence type="ECO:0000313" key="3">
    <source>
        <dbReference type="Proteomes" id="UP001420932"/>
    </source>
</evidence>
<sequence>MRQGLCLYPLVCLFMMFSFVLGLSSFGFHQRHPFEIKGRDYDDVIWQPKRTATNSTAKQSVCGENADERFVLKGESSSYSVKSSGNARSFIVRLTVECLNFFVAKSMQFRHLSPQHSRPPATDMLFWFSFATPRFIHSTSKILRR</sequence>
<accession>A0AAP0Q192</accession>
<keyword evidence="1" id="KW-0732">Signal</keyword>
<reference evidence="2 3" key="1">
    <citation type="submission" date="2024-01" db="EMBL/GenBank/DDBJ databases">
        <title>Genome assemblies of Stephania.</title>
        <authorList>
            <person name="Yang L."/>
        </authorList>
    </citation>
    <scope>NUCLEOTIDE SEQUENCE [LARGE SCALE GENOMIC DNA]</scope>
    <source>
        <strain evidence="2">YNDBR</strain>
        <tissue evidence="2">Leaf</tissue>
    </source>
</reference>
<organism evidence="2 3">
    <name type="scientific">Stephania yunnanensis</name>
    <dbReference type="NCBI Taxonomy" id="152371"/>
    <lineage>
        <taxon>Eukaryota</taxon>
        <taxon>Viridiplantae</taxon>
        <taxon>Streptophyta</taxon>
        <taxon>Embryophyta</taxon>
        <taxon>Tracheophyta</taxon>
        <taxon>Spermatophyta</taxon>
        <taxon>Magnoliopsida</taxon>
        <taxon>Ranunculales</taxon>
        <taxon>Menispermaceae</taxon>
        <taxon>Menispermoideae</taxon>
        <taxon>Cissampelideae</taxon>
        <taxon>Stephania</taxon>
    </lineage>
</organism>
<evidence type="ECO:0008006" key="4">
    <source>
        <dbReference type="Google" id="ProtNLM"/>
    </source>
</evidence>
<dbReference type="EMBL" id="JBBNAF010000002">
    <property type="protein sequence ID" value="KAK9164002.1"/>
    <property type="molecule type" value="Genomic_DNA"/>
</dbReference>
<keyword evidence="3" id="KW-1185">Reference proteome</keyword>
<feature type="chain" id="PRO_5042870259" description="Secreted protein" evidence="1">
    <location>
        <begin position="23"/>
        <end position="145"/>
    </location>
</feature>
<name>A0AAP0Q192_9MAGN</name>
<proteinExistence type="predicted"/>